<dbReference type="AlphaFoldDB" id="A0A1A8ZR01"/>
<dbReference type="InterPro" id="IPR012533">
    <property type="entry name" value="YcnI-copper_dom"/>
</dbReference>
<dbReference type="Proteomes" id="UP000198765">
    <property type="component" value="Chromosome I"/>
</dbReference>
<dbReference type="Gene3D" id="2.60.40.2230">
    <property type="entry name" value="Uncharacterised protein YcnI-like PF07987, DUF1775"/>
    <property type="match status" value="1"/>
</dbReference>
<feature type="domain" description="YncI copper-binding" evidence="2">
    <location>
        <begin position="49"/>
        <end position="197"/>
    </location>
</feature>
<keyword evidence="1" id="KW-0812">Transmembrane</keyword>
<organism evidence="3 4">
    <name type="scientific">Micromonospora narathiwatensis</name>
    <dbReference type="NCBI Taxonomy" id="299146"/>
    <lineage>
        <taxon>Bacteria</taxon>
        <taxon>Bacillati</taxon>
        <taxon>Actinomycetota</taxon>
        <taxon>Actinomycetes</taxon>
        <taxon>Micromonosporales</taxon>
        <taxon>Micromonosporaceae</taxon>
        <taxon>Micromonospora</taxon>
    </lineage>
</organism>
<feature type="transmembrane region" description="Helical" evidence="1">
    <location>
        <begin position="24"/>
        <end position="48"/>
    </location>
</feature>
<dbReference type="EMBL" id="LT594324">
    <property type="protein sequence ID" value="SBT46550.1"/>
    <property type="molecule type" value="Genomic_DNA"/>
</dbReference>
<name>A0A1A8ZR01_9ACTN</name>
<sequence>MRVAEPAGAQLLIEELLLIRARSVAGLLAASVVGALAAATVGVGVAAAHVTVNPREAIQGGYAKLAFRVPNERDNAGTTRLEVALPADAPVASVSVRPMAGWTVQVEKTKLATPIEMHGSQVTEAPSKITWTADGEANAIKPGQFQEFEISAGPLPEADTMIFKALQTYSNGEVVRWIEEPSTDGSEVDHPAPVLKLAKAPAQGVAATPTGANDVATVSAADTGDGEDGRTGWALGFGVAGLVAGLAGLAFGLLAWRRRPGADTAAG</sequence>
<evidence type="ECO:0000313" key="3">
    <source>
        <dbReference type="EMBL" id="SBT46550.1"/>
    </source>
</evidence>
<keyword evidence="4" id="KW-1185">Reference proteome</keyword>
<evidence type="ECO:0000259" key="2">
    <source>
        <dbReference type="Pfam" id="PF07987"/>
    </source>
</evidence>
<dbReference type="InterPro" id="IPR038507">
    <property type="entry name" value="YcnI-like_sf"/>
</dbReference>
<proteinExistence type="predicted"/>
<reference evidence="3 4" key="1">
    <citation type="submission" date="2016-06" db="EMBL/GenBank/DDBJ databases">
        <authorList>
            <person name="Kjaerup R.B."/>
            <person name="Dalgaard T.S."/>
            <person name="Juul-Madsen H.R."/>
        </authorList>
    </citation>
    <scope>NUCLEOTIDE SEQUENCE [LARGE SCALE GENOMIC DNA]</scope>
    <source>
        <strain evidence="3 4">DSM 45248</strain>
    </source>
</reference>
<keyword evidence="1" id="KW-1133">Transmembrane helix</keyword>
<dbReference type="PATRIC" id="fig|299146.4.peg.2742"/>
<dbReference type="Pfam" id="PF07987">
    <property type="entry name" value="DUF1775"/>
    <property type="match status" value="1"/>
</dbReference>
<evidence type="ECO:0000256" key="1">
    <source>
        <dbReference type="SAM" id="Phobius"/>
    </source>
</evidence>
<protein>
    <submittedName>
        <fullName evidence="3">Uncharacterized protein YcnI</fullName>
    </submittedName>
</protein>
<evidence type="ECO:0000313" key="4">
    <source>
        <dbReference type="Proteomes" id="UP000198765"/>
    </source>
</evidence>
<dbReference type="CDD" id="cd08545">
    <property type="entry name" value="YcnI_like"/>
    <property type="match status" value="1"/>
</dbReference>
<feature type="transmembrane region" description="Helical" evidence="1">
    <location>
        <begin position="233"/>
        <end position="256"/>
    </location>
</feature>
<gene>
    <name evidence="3" type="ORF">GA0070621_2646</name>
</gene>
<accession>A0A1A8ZR01</accession>
<keyword evidence="1" id="KW-0472">Membrane</keyword>